<evidence type="ECO:0000256" key="1">
    <source>
        <dbReference type="ARBA" id="ARBA00004127"/>
    </source>
</evidence>
<dbReference type="SUPFAM" id="SSF103473">
    <property type="entry name" value="MFS general substrate transporter"/>
    <property type="match status" value="1"/>
</dbReference>
<dbReference type="GO" id="GO:0061513">
    <property type="term" value="F:glucose 6-phosphate:phosphate antiporter activity"/>
    <property type="evidence" value="ECO:0007669"/>
    <property type="project" value="TreeGrafter"/>
</dbReference>
<dbReference type="PANTHER" id="PTHR43826:SF3">
    <property type="entry name" value="GLUCOSE-6-PHOSPHATE EXCHANGER SLC37A4"/>
    <property type="match status" value="1"/>
</dbReference>
<organism evidence="7 8">
    <name type="scientific">Methyloversatilis universalis (strain ATCC BAA-1314 / DSM 25237 / JCM 13912 / CCUG 52030 / FAM5)</name>
    <dbReference type="NCBI Taxonomy" id="1000565"/>
    <lineage>
        <taxon>Bacteria</taxon>
        <taxon>Pseudomonadati</taxon>
        <taxon>Pseudomonadota</taxon>
        <taxon>Betaproteobacteria</taxon>
        <taxon>Nitrosomonadales</taxon>
        <taxon>Sterolibacteriaceae</taxon>
        <taxon>Methyloversatilis</taxon>
    </lineage>
</organism>
<comment type="caution">
    <text evidence="7">The sequence shown here is derived from an EMBL/GenBank/DDBJ whole genome shotgun (WGS) entry which is preliminary data.</text>
</comment>
<dbReference type="STRING" id="1000565.METUNv1_04018"/>
<dbReference type="InterPro" id="IPR051337">
    <property type="entry name" value="OPA_Antiporter"/>
</dbReference>
<comment type="subcellular location">
    <subcellularLocation>
        <location evidence="1">Endomembrane system</location>
        <topology evidence="1">Multi-pass membrane protein</topology>
    </subcellularLocation>
</comment>
<keyword evidence="2 5" id="KW-0812">Transmembrane</keyword>
<evidence type="ECO:0000313" key="7">
    <source>
        <dbReference type="EMBL" id="EGK70050.1"/>
    </source>
</evidence>
<keyword evidence="4 5" id="KW-0472">Membrane</keyword>
<dbReference type="RefSeq" id="WP_008064855.1">
    <property type="nucleotide sequence ID" value="NZ_AFHG01000059.1"/>
</dbReference>
<gene>
    <name evidence="7" type="ORF">METUNv1_04018</name>
</gene>
<dbReference type="OrthoDB" id="5291895at2"/>
<dbReference type="GO" id="GO:0016020">
    <property type="term" value="C:membrane"/>
    <property type="evidence" value="ECO:0007669"/>
    <property type="project" value="UniProtKB-ARBA"/>
</dbReference>
<feature type="transmembrane region" description="Helical" evidence="5">
    <location>
        <begin position="361"/>
        <end position="383"/>
    </location>
</feature>
<keyword evidence="8" id="KW-1185">Reference proteome</keyword>
<dbReference type="GO" id="GO:0012505">
    <property type="term" value="C:endomembrane system"/>
    <property type="evidence" value="ECO:0007669"/>
    <property type="project" value="UniProtKB-SubCell"/>
</dbReference>
<feature type="transmembrane region" description="Helical" evidence="5">
    <location>
        <begin position="234"/>
        <end position="257"/>
    </location>
</feature>
<dbReference type="InterPro" id="IPR011701">
    <property type="entry name" value="MFS"/>
</dbReference>
<dbReference type="EMBL" id="AFHG01000059">
    <property type="protein sequence ID" value="EGK70050.1"/>
    <property type="molecule type" value="Genomic_DNA"/>
</dbReference>
<dbReference type="Proteomes" id="UP000005019">
    <property type="component" value="Unassembled WGS sequence"/>
</dbReference>
<feature type="transmembrane region" description="Helical" evidence="5">
    <location>
        <begin position="168"/>
        <end position="189"/>
    </location>
</feature>
<feature type="transmembrane region" description="Helical" evidence="5">
    <location>
        <begin position="51"/>
        <end position="71"/>
    </location>
</feature>
<proteinExistence type="predicted"/>
<evidence type="ECO:0000256" key="5">
    <source>
        <dbReference type="SAM" id="Phobius"/>
    </source>
</evidence>
<evidence type="ECO:0000256" key="3">
    <source>
        <dbReference type="ARBA" id="ARBA00022989"/>
    </source>
</evidence>
<accession>F5RI68</accession>
<dbReference type="Pfam" id="PF07690">
    <property type="entry name" value="MFS_1"/>
    <property type="match status" value="1"/>
</dbReference>
<feature type="transmembrane region" description="Helical" evidence="5">
    <location>
        <begin position="327"/>
        <end position="349"/>
    </location>
</feature>
<feature type="domain" description="Major facilitator superfamily (MFS) profile" evidence="6">
    <location>
        <begin position="17"/>
        <end position="425"/>
    </location>
</feature>
<keyword evidence="3 5" id="KW-1133">Transmembrane helix</keyword>
<name>F5RI68_METUF</name>
<evidence type="ECO:0000313" key="8">
    <source>
        <dbReference type="Proteomes" id="UP000005019"/>
    </source>
</evidence>
<feature type="transmembrane region" description="Helical" evidence="5">
    <location>
        <begin position="107"/>
        <end position="126"/>
    </location>
</feature>
<dbReference type="PANTHER" id="PTHR43826">
    <property type="entry name" value="GLUCOSE-6-PHOSPHATE EXCHANGER SLC37A4"/>
    <property type="match status" value="1"/>
</dbReference>
<dbReference type="AlphaFoldDB" id="F5RI68"/>
<dbReference type="InterPro" id="IPR036259">
    <property type="entry name" value="MFS_trans_sf"/>
</dbReference>
<feature type="transmembrane region" description="Helical" evidence="5">
    <location>
        <begin position="12"/>
        <end position="31"/>
    </location>
</feature>
<evidence type="ECO:0000256" key="2">
    <source>
        <dbReference type="ARBA" id="ARBA00022692"/>
    </source>
</evidence>
<dbReference type="GO" id="GO:0035435">
    <property type="term" value="P:phosphate ion transmembrane transport"/>
    <property type="evidence" value="ECO:0007669"/>
    <property type="project" value="TreeGrafter"/>
</dbReference>
<dbReference type="PROSITE" id="PS50850">
    <property type="entry name" value="MFS"/>
    <property type="match status" value="1"/>
</dbReference>
<dbReference type="Gene3D" id="1.20.1250.20">
    <property type="entry name" value="MFS general substrate transporter like domains"/>
    <property type="match status" value="2"/>
</dbReference>
<evidence type="ECO:0000256" key="4">
    <source>
        <dbReference type="ARBA" id="ARBA00023136"/>
    </source>
</evidence>
<feature type="transmembrane region" description="Helical" evidence="5">
    <location>
        <begin position="269"/>
        <end position="288"/>
    </location>
</feature>
<dbReference type="eggNOG" id="COG2271">
    <property type="taxonomic scope" value="Bacteria"/>
</dbReference>
<dbReference type="InterPro" id="IPR020846">
    <property type="entry name" value="MFS_dom"/>
</dbReference>
<feature type="transmembrane region" description="Helical" evidence="5">
    <location>
        <begin position="403"/>
        <end position="420"/>
    </location>
</feature>
<reference evidence="7 8" key="1">
    <citation type="journal article" date="2011" name="J. Bacteriol.">
        <title>Genome sequence of Methyloversatilis universalis FAM5T, a methylotrophic representative of the order Rhodocyclales.</title>
        <authorList>
            <person name="Kittichotirat W."/>
            <person name="Good N.M."/>
            <person name="Hall R."/>
            <person name="Bringel F."/>
            <person name="Lajus A."/>
            <person name="Medigue C."/>
            <person name="Smalley N.E."/>
            <person name="Beck D."/>
            <person name="Bumgarner R."/>
            <person name="Vuilleumier S."/>
            <person name="Kalyuzhnaya M.G."/>
        </authorList>
    </citation>
    <scope>NUCLEOTIDE SEQUENCE [LARGE SCALE GENOMIC DNA]</scope>
    <source>
        <strain evidence="8">ATCC BAA-1314 / JCM 13912 / FAM5</strain>
    </source>
</reference>
<feature type="transmembrane region" description="Helical" evidence="5">
    <location>
        <begin position="300"/>
        <end position="321"/>
    </location>
</feature>
<sequence>MLSPEQTRLLIRLRWTAFFLLAAAYVLVFFHRTAPAAIATELARDFNVGPTSLGALASTYFWIYMVMQIPTGVLADTLGPRRIVALGGVVAGIGSIVFAQADSLGVAVIGRTLVGLGVSFPFIALLKINAAWFPENRFATLNGVTMFIGNLGAASAALPLAWLVTLVSWRTVFVALGLLSMLLALFTWLRVRDRPEDAGLPTLRELDGKPAHPPLPVGDWRSGLRRVAANPASWPGLFVNAGIAGSLFSFGGLWGVPYLMAAHDMTRSVAAQHTTLMLVVFACSCLFIGRLSDHLRRRKAVMLSYAAVYVASWLPFVLAEAPLPPAVTYGVCALIGLSAAAFSLTWACAKEVNPPALSGMATSLVNAGCFLGAALLQPLVGWVIERNSPSVAAATAGAVTDGLKVLAVAALVGFIAACFVRETRARNLTEPHA</sequence>
<protein>
    <submittedName>
        <fullName evidence="7">Major facilitator superfamily MFS_1</fullName>
    </submittedName>
</protein>
<evidence type="ECO:0000259" key="6">
    <source>
        <dbReference type="PROSITE" id="PS50850"/>
    </source>
</evidence>
<feature type="transmembrane region" description="Helical" evidence="5">
    <location>
        <begin position="138"/>
        <end position="162"/>
    </location>
</feature>
<feature type="transmembrane region" description="Helical" evidence="5">
    <location>
        <begin position="83"/>
        <end position="101"/>
    </location>
</feature>